<dbReference type="InterPro" id="IPR032808">
    <property type="entry name" value="DoxX"/>
</dbReference>
<dbReference type="Proteomes" id="UP000176997">
    <property type="component" value="Unassembled WGS sequence"/>
</dbReference>
<feature type="transmembrane region" description="Helical" evidence="5">
    <location>
        <begin position="15"/>
        <end position="34"/>
    </location>
</feature>
<evidence type="ECO:0000256" key="5">
    <source>
        <dbReference type="SAM" id="Phobius"/>
    </source>
</evidence>
<feature type="transmembrane region" description="Helical" evidence="5">
    <location>
        <begin position="79"/>
        <end position="96"/>
    </location>
</feature>
<gene>
    <name evidence="6" type="ORF">A2675_04175</name>
</gene>
<dbReference type="GO" id="GO:0016020">
    <property type="term" value="C:membrane"/>
    <property type="evidence" value="ECO:0007669"/>
    <property type="project" value="UniProtKB-SubCell"/>
</dbReference>
<proteinExistence type="predicted"/>
<organism evidence="6 7">
    <name type="scientific">Candidatus Yonathbacteria bacterium RIFCSPHIGHO2_01_FULL_51_10</name>
    <dbReference type="NCBI Taxonomy" id="1802723"/>
    <lineage>
        <taxon>Bacteria</taxon>
        <taxon>Candidatus Yonathiibacteriota</taxon>
    </lineage>
</organism>
<comment type="subcellular location">
    <subcellularLocation>
        <location evidence="1">Membrane</location>
        <topology evidence="1">Multi-pass membrane protein</topology>
    </subcellularLocation>
</comment>
<keyword evidence="4 5" id="KW-0472">Membrane</keyword>
<evidence type="ECO:0008006" key="8">
    <source>
        <dbReference type="Google" id="ProtNLM"/>
    </source>
</evidence>
<evidence type="ECO:0000256" key="2">
    <source>
        <dbReference type="ARBA" id="ARBA00022692"/>
    </source>
</evidence>
<keyword evidence="2 5" id="KW-0812">Transmembrane</keyword>
<sequence length="133" mass="14312">MNYGIVSLFPALFDYQFLAIGILRIAVGLLALAAGYRHLKGYVEQTPDQNASPRAVRITVGNILVIAGLLLTVGLYTQGAAIVAAVMWVGAAIISLKRRELFFLHTATYLFIALVCLSFLFLGPGAFAIDLPV</sequence>
<evidence type="ECO:0000313" key="7">
    <source>
        <dbReference type="Proteomes" id="UP000176997"/>
    </source>
</evidence>
<dbReference type="Pfam" id="PF07681">
    <property type="entry name" value="DoxX"/>
    <property type="match status" value="1"/>
</dbReference>
<dbReference type="AlphaFoldDB" id="A0A1G2S3V6"/>
<evidence type="ECO:0000313" key="6">
    <source>
        <dbReference type="EMBL" id="OHA79775.1"/>
    </source>
</evidence>
<feature type="transmembrane region" description="Helical" evidence="5">
    <location>
        <begin position="55"/>
        <end position="73"/>
    </location>
</feature>
<protein>
    <recommendedName>
        <fullName evidence="8">DoxX family protein</fullName>
    </recommendedName>
</protein>
<feature type="transmembrane region" description="Helical" evidence="5">
    <location>
        <begin position="108"/>
        <end position="129"/>
    </location>
</feature>
<name>A0A1G2S3V6_9BACT</name>
<comment type="caution">
    <text evidence="6">The sequence shown here is derived from an EMBL/GenBank/DDBJ whole genome shotgun (WGS) entry which is preliminary data.</text>
</comment>
<evidence type="ECO:0000256" key="4">
    <source>
        <dbReference type="ARBA" id="ARBA00023136"/>
    </source>
</evidence>
<dbReference type="EMBL" id="MHUS01000043">
    <property type="protein sequence ID" value="OHA79775.1"/>
    <property type="molecule type" value="Genomic_DNA"/>
</dbReference>
<evidence type="ECO:0000256" key="1">
    <source>
        <dbReference type="ARBA" id="ARBA00004141"/>
    </source>
</evidence>
<accession>A0A1G2S3V6</accession>
<reference evidence="6 7" key="1">
    <citation type="journal article" date="2016" name="Nat. Commun.">
        <title>Thousands of microbial genomes shed light on interconnected biogeochemical processes in an aquifer system.</title>
        <authorList>
            <person name="Anantharaman K."/>
            <person name="Brown C.T."/>
            <person name="Hug L.A."/>
            <person name="Sharon I."/>
            <person name="Castelle C.J."/>
            <person name="Probst A.J."/>
            <person name="Thomas B.C."/>
            <person name="Singh A."/>
            <person name="Wilkins M.J."/>
            <person name="Karaoz U."/>
            <person name="Brodie E.L."/>
            <person name="Williams K.H."/>
            <person name="Hubbard S.S."/>
            <person name="Banfield J.F."/>
        </authorList>
    </citation>
    <scope>NUCLEOTIDE SEQUENCE [LARGE SCALE GENOMIC DNA]</scope>
</reference>
<evidence type="ECO:0000256" key="3">
    <source>
        <dbReference type="ARBA" id="ARBA00022989"/>
    </source>
</evidence>
<keyword evidence="3 5" id="KW-1133">Transmembrane helix</keyword>